<dbReference type="PANTHER" id="PTHR23070">
    <property type="entry name" value="BCS1 AAA-TYPE ATPASE"/>
    <property type="match status" value="1"/>
</dbReference>
<evidence type="ECO:0000256" key="2">
    <source>
        <dbReference type="ARBA" id="ARBA00022840"/>
    </source>
</evidence>
<proteinExistence type="inferred from homology"/>
<feature type="domain" description="ATPase AAA-type core" evidence="4">
    <location>
        <begin position="8"/>
        <end position="77"/>
    </location>
</feature>
<evidence type="ECO:0000256" key="3">
    <source>
        <dbReference type="RuleBase" id="RU003651"/>
    </source>
</evidence>
<evidence type="ECO:0000259" key="4">
    <source>
        <dbReference type="Pfam" id="PF00004"/>
    </source>
</evidence>
<dbReference type="Gene3D" id="3.40.50.300">
    <property type="entry name" value="P-loop containing nucleotide triphosphate hydrolases"/>
    <property type="match status" value="1"/>
</dbReference>
<evidence type="ECO:0000313" key="6">
    <source>
        <dbReference type="Proteomes" id="UP000887578"/>
    </source>
</evidence>
<evidence type="ECO:0000259" key="5">
    <source>
        <dbReference type="Pfam" id="PF25426"/>
    </source>
</evidence>
<feature type="domain" description="Mitochondrial chaperone BCS1-like ATPase lid" evidence="5">
    <location>
        <begin position="83"/>
        <end position="139"/>
    </location>
</feature>
<name>A0A914P0N4_9BILA</name>
<sequence length="142" mass="16459">MLLFRYYIDAAIKNREKVEDEEDKNTVDSSITLSGLLNAIDGIASSEERILFMTTNYKEHLDCAIIRPGRIDYQVYLGHCKPEMVKKMFKRFFENVSEENIDKFSEATSKFEKTFSPAELQKHLILYKDSPEAAIEHANDLI</sequence>
<dbReference type="InterPro" id="IPR027417">
    <property type="entry name" value="P-loop_NTPase"/>
</dbReference>
<protein>
    <submittedName>
        <fullName evidence="7">ATPase AAA-type core domain-containing protein</fullName>
    </submittedName>
</protein>
<dbReference type="Pfam" id="PF25426">
    <property type="entry name" value="AAA_lid_BCS1"/>
    <property type="match status" value="1"/>
</dbReference>
<dbReference type="GO" id="GO:0016887">
    <property type="term" value="F:ATP hydrolysis activity"/>
    <property type="evidence" value="ECO:0007669"/>
    <property type="project" value="InterPro"/>
</dbReference>
<reference evidence="7" key="1">
    <citation type="submission" date="2022-11" db="UniProtKB">
        <authorList>
            <consortium name="WormBaseParasite"/>
        </authorList>
    </citation>
    <scope>IDENTIFICATION</scope>
</reference>
<dbReference type="WBParaSite" id="PDA_v2.g1074.t1">
    <property type="protein sequence ID" value="PDA_v2.g1074.t1"/>
    <property type="gene ID" value="PDA_v2.g1074"/>
</dbReference>
<dbReference type="AlphaFoldDB" id="A0A914P0N4"/>
<dbReference type="Pfam" id="PF00004">
    <property type="entry name" value="AAA"/>
    <property type="match status" value="1"/>
</dbReference>
<dbReference type="SUPFAM" id="SSF52540">
    <property type="entry name" value="P-loop containing nucleoside triphosphate hydrolases"/>
    <property type="match status" value="1"/>
</dbReference>
<dbReference type="InterPro" id="IPR050747">
    <property type="entry name" value="Mitochondrial_chaperone_BCS1"/>
</dbReference>
<dbReference type="InterPro" id="IPR057495">
    <property type="entry name" value="AAA_lid_BCS1"/>
</dbReference>
<evidence type="ECO:0000256" key="1">
    <source>
        <dbReference type="ARBA" id="ARBA00022741"/>
    </source>
</evidence>
<dbReference type="InterPro" id="IPR003959">
    <property type="entry name" value="ATPase_AAA_core"/>
</dbReference>
<accession>A0A914P0N4</accession>
<dbReference type="InterPro" id="IPR003960">
    <property type="entry name" value="ATPase_AAA_CS"/>
</dbReference>
<keyword evidence="1 3" id="KW-0547">Nucleotide-binding</keyword>
<keyword evidence="2 3" id="KW-0067">ATP-binding</keyword>
<dbReference type="PROSITE" id="PS00674">
    <property type="entry name" value="AAA"/>
    <property type="match status" value="1"/>
</dbReference>
<comment type="similarity">
    <text evidence="3">Belongs to the AAA ATPase family.</text>
</comment>
<organism evidence="6 7">
    <name type="scientific">Panagrolaimus davidi</name>
    <dbReference type="NCBI Taxonomy" id="227884"/>
    <lineage>
        <taxon>Eukaryota</taxon>
        <taxon>Metazoa</taxon>
        <taxon>Ecdysozoa</taxon>
        <taxon>Nematoda</taxon>
        <taxon>Chromadorea</taxon>
        <taxon>Rhabditida</taxon>
        <taxon>Tylenchina</taxon>
        <taxon>Panagrolaimomorpha</taxon>
        <taxon>Panagrolaimoidea</taxon>
        <taxon>Panagrolaimidae</taxon>
        <taxon>Panagrolaimus</taxon>
    </lineage>
</organism>
<dbReference type="GO" id="GO:0005524">
    <property type="term" value="F:ATP binding"/>
    <property type="evidence" value="ECO:0007669"/>
    <property type="project" value="UniProtKB-KW"/>
</dbReference>
<dbReference type="Proteomes" id="UP000887578">
    <property type="component" value="Unplaced"/>
</dbReference>
<keyword evidence="6" id="KW-1185">Reference proteome</keyword>
<evidence type="ECO:0000313" key="7">
    <source>
        <dbReference type="WBParaSite" id="PDA_v2.g1074.t1"/>
    </source>
</evidence>